<dbReference type="OrthoDB" id="431600at2759"/>
<dbReference type="EMBL" id="LSRX01001102">
    <property type="protein sequence ID" value="OLP83640.1"/>
    <property type="molecule type" value="Genomic_DNA"/>
</dbReference>
<evidence type="ECO:0000256" key="3">
    <source>
        <dbReference type="ARBA" id="ARBA00023242"/>
    </source>
</evidence>
<feature type="compositionally biased region" description="Basic and acidic residues" evidence="4">
    <location>
        <begin position="569"/>
        <end position="603"/>
    </location>
</feature>
<evidence type="ECO:0000313" key="5">
    <source>
        <dbReference type="EMBL" id="OLP83640.1"/>
    </source>
</evidence>
<proteinExistence type="inferred from homology"/>
<keyword evidence="6" id="KW-1185">Reference proteome</keyword>
<evidence type="ECO:0000313" key="6">
    <source>
        <dbReference type="Proteomes" id="UP000186817"/>
    </source>
</evidence>
<feature type="region of interest" description="Disordered" evidence="4">
    <location>
        <begin position="760"/>
        <end position="783"/>
    </location>
</feature>
<protein>
    <submittedName>
        <fullName evidence="5">Uncharacterized protein</fullName>
    </submittedName>
</protein>
<evidence type="ECO:0000256" key="1">
    <source>
        <dbReference type="ARBA" id="ARBA00004259"/>
    </source>
</evidence>
<dbReference type="GO" id="GO:0017056">
    <property type="term" value="F:structural constituent of nuclear pore"/>
    <property type="evidence" value="ECO:0007669"/>
    <property type="project" value="InterPro"/>
</dbReference>
<evidence type="ECO:0000256" key="2">
    <source>
        <dbReference type="ARBA" id="ARBA00010186"/>
    </source>
</evidence>
<accession>A0A1Q9CL38</accession>
<feature type="compositionally biased region" description="Basic and acidic residues" evidence="4">
    <location>
        <begin position="611"/>
        <end position="620"/>
    </location>
</feature>
<keyword evidence="3" id="KW-0539">Nucleus</keyword>
<reference evidence="5 6" key="1">
    <citation type="submission" date="2016-02" db="EMBL/GenBank/DDBJ databases">
        <title>Genome analysis of coral dinoflagellate symbionts highlights evolutionary adaptations to a symbiotic lifestyle.</title>
        <authorList>
            <person name="Aranda M."/>
            <person name="Li Y."/>
            <person name="Liew Y.J."/>
            <person name="Baumgarten S."/>
            <person name="Simakov O."/>
            <person name="Wilson M."/>
            <person name="Piel J."/>
            <person name="Ashoor H."/>
            <person name="Bougouffa S."/>
            <person name="Bajic V.B."/>
            <person name="Ryu T."/>
            <person name="Ravasi T."/>
            <person name="Bayer T."/>
            <person name="Micklem G."/>
            <person name="Kim H."/>
            <person name="Bhak J."/>
            <person name="Lajeunesse T.C."/>
            <person name="Voolstra C.R."/>
        </authorList>
    </citation>
    <scope>NUCLEOTIDE SEQUENCE [LARGE SCALE GENOMIC DNA]</scope>
    <source>
        <strain evidence="5 6">CCMP2467</strain>
    </source>
</reference>
<comment type="subcellular location">
    <subcellularLocation>
        <location evidence="1">Nucleus envelope</location>
    </subcellularLocation>
</comment>
<gene>
    <name evidence="5" type="ORF">AK812_SmicGene35574</name>
</gene>
<dbReference type="Proteomes" id="UP000186817">
    <property type="component" value="Unassembled WGS sequence"/>
</dbReference>
<evidence type="ECO:0000256" key="4">
    <source>
        <dbReference type="SAM" id="MobiDB-lite"/>
    </source>
</evidence>
<dbReference type="GO" id="GO:0016973">
    <property type="term" value="P:poly(A)+ mRNA export from nucleus"/>
    <property type="evidence" value="ECO:0007669"/>
    <property type="project" value="TreeGrafter"/>
</dbReference>
<dbReference type="GO" id="GO:0006606">
    <property type="term" value="P:protein import into nucleus"/>
    <property type="evidence" value="ECO:0007669"/>
    <property type="project" value="TreeGrafter"/>
</dbReference>
<dbReference type="PANTHER" id="PTHR11225">
    <property type="entry name" value="NUCLEAR PORE COMPLEX PROTEIN NUP93 NUCLEOPORIN NUP93 DEAD EYE PROTEIN"/>
    <property type="match status" value="1"/>
</dbReference>
<dbReference type="PANTHER" id="PTHR11225:SF4">
    <property type="entry name" value="NUCLEAR PORE COMPLEX PROTEIN NUP93"/>
    <property type="match status" value="1"/>
</dbReference>
<name>A0A1Q9CL38_SYMMI</name>
<feature type="region of interest" description="Disordered" evidence="4">
    <location>
        <begin position="569"/>
        <end position="622"/>
    </location>
</feature>
<comment type="similarity">
    <text evidence="2">Belongs to the nucleoporin interacting component (NIC) family.</text>
</comment>
<comment type="caution">
    <text evidence="5">The sequence shown here is derived from an EMBL/GenBank/DDBJ whole genome shotgun (WGS) entry which is preliminary data.</text>
</comment>
<organism evidence="5 6">
    <name type="scientific">Symbiodinium microadriaticum</name>
    <name type="common">Dinoflagellate</name>
    <name type="synonym">Zooxanthella microadriatica</name>
    <dbReference type="NCBI Taxonomy" id="2951"/>
    <lineage>
        <taxon>Eukaryota</taxon>
        <taxon>Sar</taxon>
        <taxon>Alveolata</taxon>
        <taxon>Dinophyceae</taxon>
        <taxon>Suessiales</taxon>
        <taxon>Symbiodiniaceae</taxon>
        <taxon>Symbiodinium</taxon>
    </lineage>
</organism>
<sequence length="2993" mass="324752">MKNVMATLAKMTGMQLNLRDWPCPNQDCVNNTRMVFGKHESCPQCGMSKPAWANLGRGGENPADWKCPSPDCVNNKNFVFAKHDICPRCSMPRPDGPGGFAKSPPHEMSDEGASCTCRQRPRMLWTPHRTLEVRRQGSLPESYLPAPKLPDPFELLLYFLFASASVAAVDNTRPALDLTSVDVHSEGLRQLERAERLVEVGSSGPRCQACPEAHSMFLALALAMGLDLAQSRRTAVHKSLEQLFGEARLRSQTFSGANAFASTSSLPRLLQTPQAQRLERDIADFTLVPQAAPGAALPRADAEQPSLGLQEFFGLRHERVIVETVEESYRDCLRSCERQSFDRLQADWEEAKMQLPVLALCNDGSSSSPAAVPPKEDSEIIEALLSEPMGPQLVQKIAHLSSASCPAYQAELKECWSILTQELQLGPVRKITLGGITAGALTYLQNRFFDEVKNFVYSQADARLGGVPDAWSLVRAYGRLKFQTSNFPSAAAHVWYAAYGAELAGASDADSADLLRADVEQESSFFHDVLVSLLLGRNFAFSRLPEGTVEDWLWYRLHLVHLLGKGEDFEDQENKPEHQQEQSKSKEQKREQQQEQEQMRETQQKQVQRQFARDPSREMEAATQLEETQLEDLDTAMATQLDLDVASQDSLPFLEPCLSASQSSCGNAAMLESNFPRDRALRPVALHMALVLRRSGTLEAVSGLETPLNVSAFLCDYASSFRCSEQLRYFRALDVKVQALQRLLLSGGAVDELLGYIDPNGRHRRADSDDEGRETSRLRPGLLEKTLQEDGMGDQAEFVELCSRAGRQDVQRNEAICSEHLAQLVADMCYSEVLQESIASGTAAQGEAASLAQDIQRFFDIYERNLDYDVQNKPQVPEKPVFYGTVMTLKVLTVARKLYATRMFHSLCDRGQPEAALDVFDREQLLGDVDAPAEAADEIWAEYPQIEAGRQVKEHRRTMQSDDDVVTVAAAVAVSAYIRVLNHAATRGAMVGYAMQASKIPHGARLAVPDNNLVARLTAAEQPWVRRPLMTWHRVASNGLRHPAIGLYLLCCVLGVESLQHAGGEAWPLTLLASGDSLPLVLKISTSDHSSYRTLQSDMTVRITSRDVSVLAFDAGLAQCQDIMTETVNLPAPHTCATSFDGSALYLTFFADYALQPATTYLFATRLRLLAPGTMRQRTLLCEILEDFEVIDRFGIVIGTIAAMPPQPSLQLSEFRLSAAALSREQEFVLEVRLAAASAATAVDPGAQGSVLIWARPLMLWDFSAVSPCSVEIGSGASGLVGGGTCTFLRFLESSTATVADSIGLNATLALALFLGWSSRYAIRLVPAGKIGVDPVTFRFRLRAPGAGTLGVRWYAQAQQLGLPSQAAMTSDSGLSVAPVPTALVSYVRNLAASADNTVQIVFNAGITFAGGGLLRVDVPSSFQVVVAEVQVSGYGRLSSSPSILLDPHSVTIELGNTDALWTGVSYSLLLRVQNPDMATLPRACADVLSALVTDSDLLGILATSDFTAGAPEAWSIYLEVGRPVQATGTAAIGAMNILLPLQGAFLSPSNLAVDQLNSLQVFFKTSLSLLSTDASIALQGPEEFAFLCLSFSAPAASQTVFPQLLDPGCLSADGLLSLSLSPGQFFAAGTAFSFQIQVINPSLSQAAAIQSRLGVLEARYWAFDLWSLSLQSRGVSCQTAPLRSPYGGGSWHLFARQLQVQSFQFSGFGPGAEAFVSLAYRLTGRIWGGSEMSIMGPPGYLFVSQFPHRAQLLFVEQLAVELSEQLDVQGDSSSRSLLGFPKMTPSDASLGPQPLELIDCCLLAWSFALPKPSQQKAKAQELGLRFHPVGLIGGLLGRAAAELQEYVQHRLSSSEDDLEEQPPSCKENVLRYLSLNFSPMTMPTNASSILQPRENVREPPAFLDAWKPRDQLATETTFILGAVQVDDLMAWRVLRQHLSEMGRLDRSRWDHHVSFERFLEEDGLRRKFFQFHAHTRIKCYGFGGPPFVKQLIAETMLDQMEDLLPESAEISEDALEQATQCGEHLTNVLRALTKPQRQKWLSLLVRALHIAEGHAQFQETLISDLKLLWLVDDDPRRTYAEAEQQLKAFSKHATYVLRRKSWNIDVDAESNSVEKTLPIGVPAINSARPHEVMLPITDNALEGVLYGFRAKIQNALVSPSSQEEPTANRWTVQVILASGLTSLAGRAEAGSFEGAPLEVLRACDVAASSPVFLAQNQVTVSFLVASSIYTSDTSVGSVHVIAPLGFSFPTVCQVEDAIPSLEEVSTRVITSLSYTSCEGFVNTAVIRLARATAVPRGSQVRLRIELVNPAQPPSETRWNVATFQGFAKLEECEKTVPTFQLLQPLNQALVARSATGQDLRPGSLGVYEFFFAYPERTADEAAQVGSGLVTRSEVQITLPPGFRAPPDCLSGVSSSASSLGATGSTAAKLPDFVACIGSGRIFTATLKSLISPLVTYRMSITVQNPPADFEYSSQDSRWQLQVESAAVGGLEGPALRTLTEVQILPGNVHESSAGFCMIHFRTASQVPASGSVYVEVPAEFDADCSGGLYDAQTNELGGNAVAQGTPCVVQRAELPGQPHGFVLGPLTSPLSSNAAYLLALGLQTGGPSSDTSATWTVKTRLPDGESIDTSRPIPTFQVRRLLGSMAFTPPPLTSPAGEAYPVDVDFTLAVVRAGALVLYPPPYVSALCESPQALATQSFRLVLWSLSSPWSASRPYHLRVLADAQELPFFRRSWTVQLFAGTQTQASQETQASSFGALASLPGFVVGSLSVSQWRWRGWLAELSVTCQNPAQGARSQVRVEFVGPEIAPGDEVWIRAPPGILLHPFSCYIQGAGVSSGAPIPAPCEVPEPSNEPCFPHVYETQPCADASEGLLPEDGGFAHRQGMKLSLGGIAAGTPLRILLEATPLIAAQAVVERAEARGRGGCGAAAQSSAAHGAGLEEPRQPRRFGAVLLRSWKKTCEMIGCNVESFTDILDASIGHTAELVDVLPGML</sequence>
<dbReference type="InterPro" id="IPR007231">
    <property type="entry name" value="Nucleoporin_int_Nup93/Nic96"/>
</dbReference>
<dbReference type="GO" id="GO:0005643">
    <property type="term" value="C:nuclear pore"/>
    <property type="evidence" value="ECO:0007669"/>
    <property type="project" value="InterPro"/>
</dbReference>